<evidence type="ECO:0008006" key="4">
    <source>
        <dbReference type="Google" id="ProtNLM"/>
    </source>
</evidence>
<evidence type="ECO:0000313" key="2">
    <source>
        <dbReference type="EMBL" id="MBB6452512.1"/>
    </source>
</evidence>
<keyword evidence="3" id="KW-1185">Reference proteome</keyword>
<gene>
    <name evidence="2" type="ORF">HNQ94_000957</name>
</gene>
<dbReference type="EMBL" id="JACHGH010000002">
    <property type="protein sequence ID" value="MBB6452512.1"/>
    <property type="molecule type" value="Genomic_DNA"/>
</dbReference>
<name>A0A841Q263_9BACI</name>
<dbReference type="RefSeq" id="WP_174494839.1">
    <property type="nucleotide sequence ID" value="NZ_CADDWK010000002.1"/>
</dbReference>
<feature type="transmembrane region" description="Helical" evidence="1">
    <location>
        <begin position="12"/>
        <end position="32"/>
    </location>
</feature>
<dbReference type="InterPro" id="IPR032243">
    <property type="entry name" value="DUF5044"/>
</dbReference>
<keyword evidence="1" id="KW-0472">Membrane</keyword>
<evidence type="ECO:0000313" key="3">
    <source>
        <dbReference type="Proteomes" id="UP000581688"/>
    </source>
</evidence>
<dbReference type="Pfam" id="PF16447">
    <property type="entry name" value="DUF5044"/>
    <property type="match status" value="1"/>
</dbReference>
<proteinExistence type="predicted"/>
<keyword evidence="1" id="KW-1133">Transmembrane helix</keyword>
<evidence type="ECO:0000256" key="1">
    <source>
        <dbReference type="SAM" id="Phobius"/>
    </source>
</evidence>
<protein>
    <recommendedName>
        <fullName evidence="4">DUF5044 domain-containing protein</fullName>
    </recommendedName>
</protein>
<organism evidence="2 3">
    <name type="scientific">Salirhabdus euzebyi</name>
    <dbReference type="NCBI Taxonomy" id="394506"/>
    <lineage>
        <taxon>Bacteria</taxon>
        <taxon>Bacillati</taxon>
        <taxon>Bacillota</taxon>
        <taxon>Bacilli</taxon>
        <taxon>Bacillales</taxon>
        <taxon>Bacillaceae</taxon>
        <taxon>Salirhabdus</taxon>
    </lineage>
</organism>
<reference evidence="2 3" key="1">
    <citation type="submission" date="2020-08" db="EMBL/GenBank/DDBJ databases">
        <title>Genomic Encyclopedia of Type Strains, Phase IV (KMG-IV): sequencing the most valuable type-strain genomes for metagenomic binning, comparative biology and taxonomic classification.</title>
        <authorList>
            <person name="Goeker M."/>
        </authorList>
    </citation>
    <scope>NUCLEOTIDE SEQUENCE [LARGE SCALE GENOMIC DNA]</scope>
    <source>
        <strain evidence="2 3">DSM 19612</strain>
    </source>
</reference>
<dbReference type="Proteomes" id="UP000581688">
    <property type="component" value="Unassembled WGS sequence"/>
</dbReference>
<dbReference type="AlphaFoldDB" id="A0A841Q263"/>
<keyword evidence="1" id="KW-0812">Transmembrane</keyword>
<comment type="caution">
    <text evidence="2">The sequence shown here is derived from an EMBL/GenBank/DDBJ whole genome shotgun (WGS) entry which is preliminary data.</text>
</comment>
<sequence>MNTQKIKTLTEWGAAILLIVWIYFQSPYFNYYHLSPLEAHQQSERTFYYGPSEVVEEVEIGDARIYLGTYKNWFSANMVLKHKGIFWAPGSGVGGHEINKSKDLSYSWSGSSIDKDTMLMRFYGIVTNPEIVDVELDLVEATLNSDSYQKDQINTLSFHLKNHRMFLFHWNMQENNYRQVAIRGLDENGEVVYEEEWP</sequence>
<accession>A0A841Q263</accession>